<evidence type="ECO:0000313" key="5">
    <source>
        <dbReference type="EMBL" id="CAF2085989.1"/>
    </source>
</evidence>
<reference evidence="5" key="1">
    <citation type="submission" date="2021-02" db="EMBL/GenBank/DDBJ databases">
        <authorList>
            <person name="Nowell W R."/>
        </authorList>
    </citation>
    <scope>NUCLEOTIDE SEQUENCE</scope>
</reference>
<accession>A0A816SPI7</accession>
<dbReference type="EMBL" id="CAJOBH010004303">
    <property type="protein sequence ID" value="CAF3984911.1"/>
    <property type="molecule type" value="Genomic_DNA"/>
</dbReference>
<dbReference type="Proteomes" id="UP000663866">
    <property type="component" value="Unassembled WGS sequence"/>
</dbReference>
<dbReference type="EMBL" id="CAJOBJ010076660">
    <property type="protein sequence ID" value="CAF4482833.1"/>
    <property type="molecule type" value="Genomic_DNA"/>
</dbReference>
<feature type="compositionally biased region" description="Basic residues" evidence="1">
    <location>
        <begin position="112"/>
        <end position="121"/>
    </location>
</feature>
<comment type="caution">
    <text evidence="5">The sequence shown here is derived from an EMBL/GenBank/DDBJ whole genome shotgun (WGS) entry which is preliminary data.</text>
</comment>
<dbReference type="OrthoDB" id="10015475at2759"/>
<dbReference type="AlphaFoldDB" id="A0A816SPI7"/>
<evidence type="ECO:0000313" key="11">
    <source>
        <dbReference type="Proteomes" id="UP000663866"/>
    </source>
</evidence>
<feature type="region of interest" description="Disordered" evidence="1">
    <location>
        <begin position="1"/>
        <end position="77"/>
    </location>
</feature>
<keyword evidence="11" id="KW-1185">Reference proteome</keyword>
<dbReference type="Proteomes" id="UP000676336">
    <property type="component" value="Unassembled WGS sequence"/>
</dbReference>
<proteinExistence type="predicted"/>
<dbReference type="Proteomes" id="UP000681967">
    <property type="component" value="Unassembled WGS sequence"/>
</dbReference>
<dbReference type="EMBL" id="CAJOBG010000178">
    <property type="protein sequence ID" value="CAF3772259.1"/>
    <property type="molecule type" value="Genomic_DNA"/>
</dbReference>
<dbReference type="EMBL" id="CAJNRF010006870">
    <property type="protein sequence ID" value="CAF2085989.1"/>
    <property type="molecule type" value="Genomic_DNA"/>
</dbReference>
<evidence type="ECO:0000313" key="9">
    <source>
        <dbReference type="EMBL" id="CAF4967421.1"/>
    </source>
</evidence>
<evidence type="ECO:0000313" key="10">
    <source>
        <dbReference type="Proteomes" id="UP000663856"/>
    </source>
</evidence>
<feature type="region of interest" description="Disordered" evidence="1">
    <location>
        <begin position="89"/>
        <end position="121"/>
    </location>
</feature>
<dbReference type="EMBL" id="CAJNRE010000181">
    <property type="protein sequence ID" value="CAF1923465.1"/>
    <property type="molecule type" value="Genomic_DNA"/>
</dbReference>
<dbReference type="EMBL" id="CAJNOW010000471">
    <property type="protein sequence ID" value="CAF1278665.1"/>
    <property type="molecule type" value="Genomic_DNA"/>
</dbReference>
<name>A0A816SPI7_9BILA</name>
<dbReference type="Proteomes" id="UP000663834">
    <property type="component" value="Unassembled WGS sequence"/>
</dbReference>
<evidence type="ECO:0000313" key="4">
    <source>
        <dbReference type="EMBL" id="CAF1923465.1"/>
    </source>
</evidence>
<sequence length="121" mass="13306">MASVGVENKNKEHITTAVDEISSMIEPESVHDHSHSCNDPTHNHEKPLSFDQSDLYSSLTGAKNETSAKRKHKKPKKQTVILAEAIPGNRGNENIDDLVNFINGPSSTNDKKQKKKSASTN</sequence>
<dbReference type="Proteomes" id="UP000663824">
    <property type="component" value="Unassembled WGS sequence"/>
</dbReference>
<dbReference type="Proteomes" id="UP000681720">
    <property type="component" value="Unassembled WGS sequence"/>
</dbReference>
<organism evidence="5 10">
    <name type="scientific">Rotaria magnacalcarata</name>
    <dbReference type="NCBI Taxonomy" id="392030"/>
    <lineage>
        <taxon>Eukaryota</taxon>
        <taxon>Metazoa</taxon>
        <taxon>Spiralia</taxon>
        <taxon>Gnathifera</taxon>
        <taxon>Rotifera</taxon>
        <taxon>Eurotatoria</taxon>
        <taxon>Bdelloidea</taxon>
        <taxon>Philodinida</taxon>
        <taxon>Philodinidae</taxon>
        <taxon>Rotaria</taxon>
    </lineage>
</organism>
<evidence type="ECO:0000256" key="1">
    <source>
        <dbReference type="SAM" id="MobiDB-lite"/>
    </source>
</evidence>
<dbReference type="Proteomes" id="UP000663855">
    <property type="component" value="Unassembled WGS sequence"/>
</dbReference>
<dbReference type="Proteomes" id="UP000663856">
    <property type="component" value="Unassembled WGS sequence"/>
</dbReference>
<evidence type="ECO:0000313" key="7">
    <source>
        <dbReference type="EMBL" id="CAF3984911.1"/>
    </source>
</evidence>
<evidence type="ECO:0000313" key="3">
    <source>
        <dbReference type="EMBL" id="CAF1509154.1"/>
    </source>
</evidence>
<evidence type="ECO:0000313" key="8">
    <source>
        <dbReference type="EMBL" id="CAF4482833.1"/>
    </source>
</evidence>
<evidence type="ECO:0000313" key="6">
    <source>
        <dbReference type="EMBL" id="CAF3772259.1"/>
    </source>
</evidence>
<feature type="compositionally biased region" description="Basic and acidic residues" evidence="1">
    <location>
        <begin position="28"/>
        <end position="48"/>
    </location>
</feature>
<dbReference type="EMBL" id="CAJOBI010193007">
    <property type="protein sequence ID" value="CAF4967421.1"/>
    <property type="molecule type" value="Genomic_DNA"/>
</dbReference>
<protein>
    <submittedName>
        <fullName evidence="5">Uncharacterized protein</fullName>
    </submittedName>
</protein>
<gene>
    <name evidence="7" type="ORF">BYL167_LOCUS12816</name>
    <name evidence="3" type="ORF">CJN711_LOCUS27700</name>
    <name evidence="8" type="ORF">GIL414_LOCUS33884</name>
    <name evidence="2" type="ORF">KQP761_LOCUS3667</name>
    <name evidence="4" type="ORF">MBJ925_LOCUS2857</name>
    <name evidence="6" type="ORF">OVN521_LOCUS2311</name>
    <name evidence="9" type="ORF">SMN809_LOCUS54964</name>
    <name evidence="5" type="ORF">WKI299_LOCUS17167</name>
</gene>
<feature type="compositionally biased region" description="Polar residues" evidence="1">
    <location>
        <begin position="50"/>
        <end position="65"/>
    </location>
</feature>
<dbReference type="EMBL" id="CAJNOV010013121">
    <property type="protein sequence ID" value="CAF1509154.1"/>
    <property type="molecule type" value="Genomic_DNA"/>
</dbReference>
<evidence type="ECO:0000313" key="2">
    <source>
        <dbReference type="EMBL" id="CAF1278665.1"/>
    </source>
</evidence>